<accession>A0ABW0EA90</accession>
<keyword evidence="1" id="KW-1133">Transmembrane helix</keyword>
<dbReference type="EMBL" id="JBHSKT010000002">
    <property type="protein sequence ID" value="MFC5269660.1"/>
    <property type="molecule type" value="Genomic_DNA"/>
</dbReference>
<keyword evidence="1" id="KW-0812">Transmembrane</keyword>
<feature type="transmembrane region" description="Helical" evidence="1">
    <location>
        <begin position="233"/>
        <end position="252"/>
    </location>
</feature>
<gene>
    <name evidence="2" type="ORF">ACFPIB_03495</name>
</gene>
<protein>
    <submittedName>
        <fullName evidence="2">ABC transporter permease</fullName>
    </submittedName>
</protein>
<proteinExistence type="predicted"/>
<feature type="transmembrane region" description="Helical" evidence="1">
    <location>
        <begin position="12"/>
        <end position="33"/>
    </location>
</feature>
<organism evidence="2 3">
    <name type="scientific">Adhaeribacter terreus</name>
    <dbReference type="NCBI Taxonomy" id="529703"/>
    <lineage>
        <taxon>Bacteria</taxon>
        <taxon>Pseudomonadati</taxon>
        <taxon>Bacteroidota</taxon>
        <taxon>Cytophagia</taxon>
        <taxon>Cytophagales</taxon>
        <taxon>Hymenobacteraceae</taxon>
        <taxon>Adhaeribacter</taxon>
    </lineage>
</organism>
<evidence type="ECO:0000313" key="3">
    <source>
        <dbReference type="Proteomes" id="UP001596161"/>
    </source>
</evidence>
<evidence type="ECO:0000256" key="1">
    <source>
        <dbReference type="SAM" id="Phobius"/>
    </source>
</evidence>
<dbReference type="PANTHER" id="PTHR37305">
    <property type="entry name" value="INTEGRAL MEMBRANE PROTEIN-RELATED"/>
    <property type="match status" value="1"/>
</dbReference>
<dbReference type="Pfam" id="PF12730">
    <property type="entry name" value="ABC2_membrane_4"/>
    <property type="match status" value="1"/>
</dbReference>
<reference evidence="3" key="1">
    <citation type="journal article" date="2019" name="Int. J. Syst. Evol. Microbiol.">
        <title>The Global Catalogue of Microorganisms (GCM) 10K type strain sequencing project: providing services to taxonomists for standard genome sequencing and annotation.</title>
        <authorList>
            <consortium name="The Broad Institute Genomics Platform"/>
            <consortium name="The Broad Institute Genome Sequencing Center for Infectious Disease"/>
            <person name="Wu L."/>
            <person name="Ma J."/>
        </authorList>
    </citation>
    <scope>NUCLEOTIDE SEQUENCE [LARGE SCALE GENOMIC DNA]</scope>
    <source>
        <strain evidence="3">KACC 12602</strain>
    </source>
</reference>
<feature type="transmembrane region" description="Helical" evidence="1">
    <location>
        <begin position="147"/>
        <end position="168"/>
    </location>
</feature>
<name>A0ABW0EA90_9BACT</name>
<comment type="caution">
    <text evidence="2">The sequence shown here is derived from an EMBL/GenBank/DDBJ whole genome shotgun (WGS) entry which is preliminary data.</text>
</comment>
<keyword evidence="1" id="KW-0472">Membrane</keyword>
<dbReference type="PANTHER" id="PTHR37305:SF1">
    <property type="entry name" value="MEMBRANE PROTEIN"/>
    <property type="match status" value="1"/>
</dbReference>
<feature type="transmembrane region" description="Helical" evidence="1">
    <location>
        <begin position="60"/>
        <end position="79"/>
    </location>
</feature>
<sequence>MLTLLRTEYRKLLPYRTFWVILGIFTGLLFLIVRSAASITINGQTAGPQLYNFPDIWQRLTYIASYFNLLLGILVIILITDEYSFRTLRQQIIDGYFRTDVIASKLLVLLSIALFATLVVTSLGLGFGVSATENASAQQITGNMMYLIYYFAQTLGYMTLAMFVAFLVKKNGLAIIAFLLYFFVEWIIRFKVDDSVNQYFPGKVLNSLAPNPTQSLIDSAVGITTTALTPQQAIFPAVLYIVLLVAASYFLLKSRDL</sequence>
<feature type="transmembrane region" description="Helical" evidence="1">
    <location>
        <begin position="106"/>
        <end position="127"/>
    </location>
</feature>
<feature type="transmembrane region" description="Helical" evidence="1">
    <location>
        <begin position="173"/>
        <end position="192"/>
    </location>
</feature>
<dbReference type="RefSeq" id="WP_378016041.1">
    <property type="nucleotide sequence ID" value="NZ_JBHSKT010000002.1"/>
</dbReference>
<dbReference type="Proteomes" id="UP001596161">
    <property type="component" value="Unassembled WGS sequence"/>
</dbReference>
<evidence type="ECO:0000313" key="2">
    <source>
        <dbReference type="EMBL" id="MFC5269660.1"/>
    </source>
</evidence>
<keyword evidence="3" id="KW-1185">Reference proteome</keyword>